<dbReference type="NCBIfam" id="TIGR04416">
    <property type="entry name" value="group_II_RT_mat"/>
    <property type="match status" value="1"/>
</dbReference>
<dbReference type="InterPro" id="IPR043502">
    <property type="entry name" value="DNA/RNA_pol_sf"/>
</dbReference>
<dbReference type="InterPro" id="IPR003615">
    <property type="entry name" value="HNH_nuc"/>
</dbReference>
<keyword evidence="2" id="KW-0695">RNA-directed DNA polymerase</keyword>
<dbReference type="Pfam" id="PF00078">
    <property type="entry name" value="RVT_1"/>
    <property type="match status" value="1"/>
</dbReference>
<evidence type="ECO:0000259" key="1">
    <source>
        <dbReference type="PROSITE" id="PS50878"/>
    </source>
</evidence>
<dbReference type="GO" id="GO:0003964">
    <property type="term" value="F:RNA-directed DNA polymerase activity"/>
    <property type="evidence" value="ECO:0007669"/>
    <property type="project" value="UniProtKB-KW"/>
</dbReference>
<gene>
    <name evidence="2" type="ORF">GCM10008938_52670</name>
</gene>
<dbReference type="CDD" id="cd01651">
    <property type="entry name" value="RT_G2_intron"/>
    <property type="match status" value="1"/>
</dbReference>
<evidence type="ECO:0000313" key="3">
    <source>
        <dbReference type="Proteomes" id="UP000632222"/>
    </source>
</evidence>
<accession>A0ABQ2DJV1</accession>
<evidence type="ECO:0000313" key="2">
    <source>
        <dbReference type="EMBL" id="GGJ60007.1"/>
    </source>
</evidence>
<dbReference type="PANTHER" id="PTHR34047:SF10">
    <property type="entry name" value="GROUP II INTRON-ASSOCIATED OPEN READING FRAME"/>
    <property type="match status" value="1"/>
</dbReference>
<dbReference type="Proteomes" id="UP000632222">
    <property type="component" value="Unassembled WGS sequence"/>
</dbReference>
<proteinExistence type="predicted"/>
<dbReference type="PROSITE" id="PS50878">
    <property type="entry name" value="RT_POL"/>
    <property type="match status" value="1"/>
</dbReference>
<dbReference type="Gene3D" id="1.10.30.50">
    <property type="match status" value="1"/>
</dbReference>
<dbReference type="InterPro" id="IPR030931">
    <property type="entry name" value="Group_II_RT_mat"/>
</dbReference>
<dbReference type="SUPFAM" id="SSF56672">
    <property type="entry name" value="DNA/RNA polymerases"/>
    <property type="match status" value="1"/>
</dbReference>
<name>A0ABQ2DJV1_9DEIO</name>
<keyword evidence="2" id="KW-0548">Nucleotidyltransferase</keyword>
<organism evidence="2 3">
    <name type="scientific">Deinococcus roseus</name>
    <dbReference type="NCBI Taxonomy" id="392414"/>
    <lineage>
        <taxon>Bacteria</taxon>
        <taxon>Thermotogati</taxon>
        <taxon>Deinococcota</taxon>
        <taxon>Deinococci</taxon>
        <taxon>Deinococcales</taxon>
        <taxon>Deinococcaceae</taxon>
        <taxon>Deinococcus</taxon>
    </lineage>
</organism>
<dbReference type="InterPro" id="IPR000477">
    <property type="entry name" value="RT_dom"/>
</dbReference>
<dbReference type="InterPro" id="IPR051083">
    <property type="entry name" value="GrpII_Intron_Splice-Mob/Def"/>
</dbReference>
<feature type="domain" description="Reverse transcriptase" evidence="1">
    <location>
        <begin position="93"/>
        <end position="333"/>
    </location>
</feature>
<keyword evidence="3" id="KW-1185">Reference proteome</keyword>
<dbReference type="CDD" id="cd00085">
    <property type="entry name" value="HNHc"/>
    <property type="match status" value="1"/>
</dbReference>
<dbReference type="InterPro" id="IPR013597">
    <property type="entry name" value="Mat_intron_G2"/>
</dbReference>
<reference evidence="3" key="1">
    <citation type="journal article" date="2019" name="Int. J. Syst. Evol. Microbiol.">
        <title>The Global Catalogue of Microorganisms (GCM) 10K type strain sequencing project: providing services to taxonomists for standard genome sequencing and annotation.</title>
        <authorList>
            <consortium name="The Broad Institute Genomics Platform"/>
            <consortium name="The Broad Institute Genome Sequencing Center for Infectious Disease"/>
            <person name="Wu L."/>
            <person name="Ma J."/>
        </authorList>
    </citation>
    <scope>NUCLEOTIDE SEQUENCE [LARGE SCALE GENOMIC DNA]</scope>
    <source>
        <strain evidence="3">JCM 14370</strain>
    </source>
</reference>
<sequence>MLVIEQTPGPELKWQNINWSATSSTVRRIQERIFRATRNQQWKQVKSLQKLLVRSTSAKLLAIRKVTQENQGKHTAGVDGVVIDSPEAREQLLQEGLSLKDHCPAPVKRVYIPKGKDQTRPLGIPTVKDRVLQTLVKFALEPEWESRFEANSYGFRPGRCTMDAIEAIFKAMSAKGSSKWVLDADIQGFFDHIDHEAILCQTPTFKKILRKWLKAGVMESGQLKDSPEGTPQGGTISPLLANIALHGIEKLFGSETRQGRHVTPTQRSGPNRGISLIRYADDFVVIAPSPEVIQDYILPKIQEFLARRGLQLSEAKTRMVHIQDGFNFLGFEIRRYGKVLLTKPAKEKVNKHVEGIRRYLKDHKQAPVGQVIRDLTPKVRGWANYYQAGTSKETFAKVDHKIWVMLWRWCIRRHRNKSRYWIKYKYFGQGTSWVFQAGDVQLPSYSSVPIIRHLKVKGKASPFNPEEKKYWRDRKVRTVEKQLHQKSLICLFKKQKGLCGFCHLPLGVGEMDNHHRVAKEQGGSDLSENRSLVHRWCHHAYHQRVGYRVKKA</sequence>
<keyword evidence="2" id="KW-0808">Transferase</keyword>
<protein>
    <submittedName>
        <fullName evidence="2">Group II intron reverse transcriptase/maturase</fullName>
    </submittedName>
</protein>
<dbReference type="EMBL" id="BMOD01000064">
    <property type="protein sequence ID" value="GGJ60007.1"/>
    <property type="molecule type" value="Genomic_DNA"/>
</dbReference>
<dbReference type="PANTHER" id="PTHR34047">
    <property type="entry name" value="NUCLEAR INTRON MATURASE 1, MITOCHONDRIAL-RELATED"/>
    <property type="match status" value="1"/>
</dbReference>
<dbReference type="RefSeq" id="WP_189009633.1">
    <property type="nucleotide sequence ID" value="NZ_BMOD01000064.1"/>
</dbReference>
<dbReference type="Pfam" id="PF08388">
    <property type="entry name" value="GIIM"/>
    <property type="match status" value="1"/>
</dbReference>
<dbReference type="Pfam" id="PF13655">
    <property type="entry name" value="RVT_N"/>
    <property type="match status" value="1"/>
</dbReference>
<comment type="caution">
    <text evidence="2">The sequence shown here is derived from an EMBL/GenBank/DDBJ whole genome shotgun (WGS) entry which is preliminary data.</text>
</comment>
<dbReference type="InterPro" id="IPR025960">
    <property type="entry name" value="RVT_N"/>
</dbReference>